<dbReference type="GO" id="GO:0005737">
    <property type="term" value="C:cytoplasm"/>
    <property type="evidence" value="ECO:0007669"/>
    <property type="project" value="TreeGrafter"/>
</dbReference>
<evidence type="ECO:0000259" key="5">
    <source>
        <dbReference type="PROSITE" id="PS01031"/>
    </source>
</evidence>
<dbReference type="InterPro" id="IPR008978">
    <property type="entry name" value="HSP20-like_chaperone"/>
</dbReference>
<dbReference type="PANTHER" id="PTHR45640">
    <property type="entry name" value="HEAT SHOCK PROTEIN HSP-12.2-RELATED"/>
    <property type="match status" value="1"/>
</dbReference>
<feature type="compositionally biased region" description="Low complexity" evidence="4">
    <location>
        <begin position="268"/>
        <end position="283"/>
    </location>
</feature>
<dbReference type="PANTHER" id="PTHR45640:SF13">
    <property type="entry name" value="HEAT SHOCK PROTEIN 22-RELATED"/>
    <property type="match status" value="1"/>
</dbReference>
<dbReference type="GO" id="GO:0009408">
    <property type="term" value="P:response to heat"/>
    <property type="evidence" value="ECO:0007669"/>
    <property type="project" value="TreeGrafter"/>
</dbReference>
<comment type="caution">
    <text evidence="6">The sequence shown here is derived from an EMBL/GenBank/DDBJ whole genome shotgun (WGS) entry which is preliminary data.</text>
</comment>
<evidence type="ECO:0000256" key="3">
    <source>
        <dbReference type="RuleBase" id="RU003616"/>
    </source>
</evidence>
<evidence type="ECO:0000313" key="7">
    <source>
        <dbReference type="Proteomes" id="UP001142055"/>
    </source>
</evidence>
<dbReference type="AlphaFoldDB" id="A0A9Q0M1Y4"/>
<dbReference type="GO" id="GO:0042026">
    <property type="term" value="P:protein refolding"/>
    <property type="evidence" value="ECO:0007669"/>
    <property type="project" value="TreeGrafter"/>
</dbReference>
<keyword evidence="1" id="KW-0346">Stress response</keyword>
<dbReference type="InterPro" id="IPR002068">
    <property type="entry name" value="A-crystallin/Hsp20_dom"/>
</dbReference>
<sequence length="290" mass="30824">MSRSPFFRPGMTGDPFWDMFASERFFDSHFGANLTEDDFFPMVPSYFVRRRTVNNAPRSPQLMAHSPGIHGSASAHPLGAMPSGGLTQPGPNPTGGAPGTGTAAAAVAASAAPGGGQLMTPTADASKYQIMVDVSHFTPEEITVKTIDNTIVVVGKHEDKADNYGYVSRQFSRKYLLPADVDPETVTSTMSADGILSIQAPRKPLQIKESDGRPIPIAFTNQCISPGVNMAAPQFPSQVQASGQQQQGGGQAPVPPTTMPQVPINVEQVAPNQAQQFQQQQQAQPPPPSQ</sequence>
<dbReference type="Proteomes" id="UP001142055">
    <property type="component" value="Chromosome 4"/>
</dbReference>
<dbReference type="GO" id="GO:0005634">
    <property type="term" value="C:nucleus"/>
    <property type="evidence" value="ECO:0007669"/>
    <property type="project" value="TreeGrafter"/>
</dbReference>
<gene>
    <name evidence="6" type="ORF">RDWZM_010475</name>
</gene>
<dbReference type="InterPro" id="IPR001436">
    <property type="entry name" value="Alpha-crystallin/sHSP_animal"/>
</dbReference>
<organism evidence="6 7">
    <name type="scientific">Blomia tropicalis</name>
    <name type="common">Mite</name>
    <dbReference type="NCBI Taxonomy" id="40697"/>
    <lineage>
        <taxon>Eukaryota</taxon>
        <taxon>Metazoa</taxon>
        <taxon>Ecdysozoa</taxon>
        <taxon>Arthropoda</taxon>
        <taxon>Chelicerata</taxon>
        <taxon>Arachnida</taxon>
        <taxon>Acari</taxon>
        <taxon>Acariformes</taxon>
        <taxon>Sarcoptiformes</taxon>
        <taxon>Astigmata</taxon>
        <taxon>Glycyphagoidea</taxon>
        <taxon>Echimyopodidae</taxon>
        <taxon>Blomia</taxon>
    </lineage>
</organism>
<dbReference type="Pfam" id="PF00011">
    <property type="entry name" value="HSP20"/>
    <property type="match status" value="1"/>
</dbReference>
<evidence type="ECO:0000256" key="2">
    <source>
        <dbReference type="PROSITE-ProRule" id="PRU00285"/>
    </source>
</evidence>
<feature type="compositionally biased region" description="Low complexity" evidence="4">
    <location>
        <begin position="236"/>
        <end position="245"/>
    </location>
</feature>
<evidence type="ECO:0000256" key="4">
    <source>
        <dbReference type="SAM" id="MobiDB-lite"/>
    </source>
</evidence>
<keyword evidence="7" id="KW-1185">Reference proteome</keyword>
<feature type="domain" description="SHSP" evidence="5">
    <location>
        <begin position="109"/>
        <end position="220"/>
    </location>
</feature>
<evidence type="ECO:0000313" key="6">
    <source>
        <dbReference type="EMBL" id="KAJ6215975.1"/>
    </source>
</evidence>
<dbReference type="CDD" id="cd06526">
    <property type="entry name" value="metazoan_ACD"/>
    <property type="match status" value="1"/>
</dbReference>
<proteinExistence type="inferred from homology"/>
<name>A0A9Q0M1Y4_BLOTA</name>
<reference evidence="6" key="1">
    <citation type="submission" date="2022-12" db="EMBL/GenBank/DDBJ databases">
        <title>Genome assemblies of Blomia tropicalis.</title>
        <authorList>
            <person name="Cui Y."/>
        </authorList>
    </citation>
    <scope>NUCLEOTIDE SEQUENCE</scope>
    <source>
        <tissue evidence="6">Adult mites</tissue>
    </source>
</reference>
<dbReference type="Gene3D" id="2.60.40.790">
    <property type="match status" value="1"/>
</dbReference>
<dbReference type="GO" id="GO:0051082">
    <property type="term" value="F:unfolded protein binding"/>
    <property type="evidence" value="ECO:0007669"/>
    <property type="project" value="TreeGrafter"/>
</dbReference>
<feature type="region of interest" description="Disordered" evidence="4">
    <location>
        <begin position="236"/>
        <end position="290"/>
    </location>
</feature>
<dbReference type="EMBL" id="JAPWDV010000004">
    <property type="protein sequence ID" value="KAJ6215975.1"/>
    <property type="molecule type" value="Genomic_DNA"/>
</dbReference>
<dbReference type="PROSITE" id="PS01031">
    <property type="entry name" value="SHSP"/>
    <property type="match status" value="1"/>
</dbReference>
<accession>A0A9Q0M1Y4</accession>
<comment type="similarity">
    <text evidence="2 3">Belongs to the small heat shock protein (HSP20) family.</text>
</comment>
<dbReference type="OMA" id="KYQIMVD"/>
<feature type="region of interest" description="Disordered" evidence="4">
    <location>
        <begin position="58"/>
        <end position="101"/>
    </location>
</feature>
<dbReference type="SUPFAM" id="SSF49764">
    <property type="entry name" value="HSP20-like chaperones"/>
    <property type="match status" value="1"/>
</dbReference>
<protein>
    <recommendedName>
        <fullName evidence="5">SHSP domain-containing protein</fullName>
    </recommendedName>
</protein>
<evidence type="ECO:0000256" key="1">
    <source>
        <dbReference type="ARBA" id="ARBA00023016"/>
    </source>
</evidence>